<proteinExistence type="predicted"/>
<accession>A0AA40BJ40</accession>
<reference evidence="2" key="1">
    <citation type="submission" date="2023-06" db="EMBL/GenBank/DDBJ databases">
        <title>Genome-scale phylogeny and comparative genomics of the fungal order Sordariales.</title>
        <authorList>
            <consortium name="Lawrence Berkeley National Laboratory"/>
            <person name="Hensen N."/>
            <person name="Bonometti L."/>
            <person name="Westerberg I."/>
            <person name="Brannstrom I.O."/>
            <person name="Guillou S."/>
            <person name="Cros-Aarteil S."/>
            <person name="Calhoun S."/>
            <person name="Haridas S."/>
            <person name="Kuo A."/>
            <person name="Mondo S."/>
            <person name="Pangilinan J."/>
            <person name="Riley R."/>
            <person name="LaButti K."/>
            <person name="Andreopoulos B."/>
            <person name="Lipzen A."/>
            <person name="Chen C."/>
            <person name="Yanf M."/>
            <person name="Daum C."/>
            <person name="Ng V."/>
            <person name="Clum A."/>
            <person name="Steindorff A."/>
            <person name="Ohm R."/>
            <person name="Martin F."/>
            <person name="Silar P."/>
            <person name="Natvig D."/>
            <person name="Lalanne C."/>
            <person name="Gautier V."/>
            <person name="Ament-velasquez S.L."/>
            <person name="Kruys A."/>
            <person name="Hutchinson M.I."/>
            <person name="Powell A.J."/>
            <person name="Barry K."/>
            <person name="Miller A.N."/>
            <person name="Grigoriev I.V."/>
            <person name="Debuchy R."/>
            <person name="Gladieux P."/>
            <person name="Thoren M.H."/>
            <person name="Johannesson H."/>
        </authorList>
    </citation>
    <scope>NUCLEOTIDE SEQUENCE</scope>
    <source>
        <strain evidence="2">SMH2392-1A</strain>
    </source>
</reference>
<dbReference type="Proteomes" id="UP001172101">
    <property type="component" value="Unassembled WGS sequence"/>
</dbReference>
<keyword evidence="3" id="KW-1185">Reference proteome</keyword>
<name>A0AA40BJ40_9PEZI</name>
<gene>
    <name evidence="2" type="ORF">B0T26DRAFT_97554</name>
</gene>
<evidence type="ECO:0000313" key="2">
    <source>
        <dbReference type="EMBL" id="KAK0735174.1"/>
    </source>
</evidence>
<protein>
    <recommendedName>
        <fullName evidence="4">Hydrophobin</fullName>
    </recommendedName>
</protein>
<organism evidence="2 3">
    <name type="scientific">Lasiosphaeria miniovina</name>
    <dbReference type="NCBI Taxonomy" id="1954250"/>
    <lineage>
        <taxon>Eukaryota</taxon>
        <taxon>Fungi</taxon>
        <taxon>Dikarya</taxon>
        <taxon>Ascomycota</taxon>
        <taxon>Pezizomycotina</taxon>
        <taxon>Sordariomycetes</taxon>
        <taxon>Sordariomycetidae</taxon>
        <taxon>Sordariales</taxon>
        <taxon>Lasiosphaeriaceae</taxon>
        <taxon>Lasiosphaeria</taxon>
    </lineage>
</organism>
<dbReference type="AlphaFoldDB" id="A0AA40BJ40"/>
<feature type="signal peptide" evidence="1">
    <location>
        <begin position="1"/>
        <end position="18"/>
    </location>
</feature>
<comment type="caution">
    <text evidence="2">The sequence shown here is derived from an EMBL/GenBank/DDBJ whole genome shotgun (WGS) entry which is preliminary data.</text>
</comment>
<keyword evidence="1" id="KW-0732">Signal</keyword>
<feature type="chain" id="PRO_5041412583" description="Hydrophobin" evidence="1">
    <location>
        <begin position="19"/>
        <end position="140"/>
    </location>
</feature>
<dbReference type="RefSeq" id="XP_060304051.1">
    <property type="nucleotide sequence ID" value="XM_060448177.1"/>
</dbReference>
<evidence type="ECO:0000313" key="3">
    <source>
        <dbReference type="Proteomes" id="UP001172101"/>
    </source>
</evidence>
<evidence type="ECO:0008006" key="4">
    <source>
        <dbReference type="Google" id="ProtNLM"/>
    </source>
</evidence>
<evidence type="ECO:0000256" key="1">
    <source>
        <dbReference type="SAM" id="SignalP"/>
    </source>
</evidence>
<dbReference type="EMBL" id="JAUIRO010000001">
    <property type="protein sequence ID" value="KAK0735174.1"/>
    <property type="molecule type" value="Genomic_DNA"/>
</dbReference>
<dbReference type="GeneID" id="85331447"/>
<sequence length="140" mass="14276">MKINSTFGILLLAVSAAAFSVPKQAVLGGDVRRPGSPDETAPKTVTVTKTAAAIPTPSGMVTVTKIVTQTPTEPTTAATAASTQAENKDSSTWLGNLFRNHWSTKGSNSGALGCFCVGGSVCCHGGPNMELNCDYGVCGI</sequence>